<reference evidence="1 2" key="1">
    <citation type="journal article" date="2016" name="Nat. Commun.">
        <title>Thousands of microbial genomes shed light on interconnected biogeochemical processes in an aquifer system.</title>
        <authorList>
            <person name="Anantharaman K."/>
            <person name="Brown C.T."/>
            <person name="Hug L.A."/>
            <person name="Sharon I."/>
            <person name="Castelle C.J."/>
            <person name="Probst A.J."/>
            <person name="Thomas B.C."/>
            <person name="Singh A."/>
            <person name="Wilkins M.J."/>
            <person name="Karaoz U."/>
            <person name="Brodie E.L."/>
            <person name="Williams K.H."/>
            <person name="Hubbard S.S."/>
            <person name="Banfield J.F."/>
        </authorList>
    </citation>
    <scope>NUCLEOTIDE SEQUENCE [LARGE SCALE GENOMIC DNA]</scope>
</reference>
<evidence type="ECO:0000313" key="2">
    <source>
        <dbReference type="Proteomes" id="UP000176576"/>
    </source>
</evidence>
<dbReference type="Proteomes" id="UP000176576">
    <property type="component" value="Unassembled WGS sequence"/>
</dbReference>
<accession>A0A1G2G542</accession>
<name>A0A1G2G542_9BACT</name>
<evidence type="ECO:0000313" key="1">
    <source>
        <dbReference type="EMBL" id="OGZ45031.1"/>
    </source>
</evidence>
<sequence>MMQTMNKTNLKKTSPLGIKSTDLARIYRASTELPDSIEDILENNMAYTPAFRRALERSIAKATRGQLTPLRSLTDLR</sequence>
<dbReference type="AlphaFoldDB" id="A0A1G2G542"/>
<comment type="caution">
    <text evidence="1">The sequence shown here is derived from an EMBL/GenBank/DDBJ whole genome shotgun (WGS) entry which is preliminary data.</text>
</comment>
<proteinExistence type="predicted"/>
<gene>
    <name evidence="1" type="ORF">A3J54_03235</name>
</gene>
<organism evidence="1 2">
    <name type="scientific">Candidatus Ryanbacteria bacterium RIFCSPHIGHO2_02_FULL_45_13b</name>
    <dbReference type="NCBI Taxonomy" id="1802117"/>
    <lineage>
        <taxon>Bacteria</taxon>
        <taxon>Candidatus Ryaniibacteriota</taxon>
    </lineage>
</organism>
<protein>
    <submittedName>
        <fullName evidence="1">Uncharacterized protein</fullName>
    </submittedName>
</protein>
<dbReference type="EMBL" id="MHNN01000025">
    <property type="protein sequence ID" value="OGZ45031.1"/>
    <property type="molecule type" value="Genomic_DNA"/>
</dbReference>
<dbReference type="STRING" id="1802117.A3J54_03235"/>